<dbReference type="Proteomes" id="UP000249538">
    <property type="component" value="Unassembled WGS sequence"/>
</dbReference>
<dbReference type="Gene3D" id="3.90.550.10">
    <property type="entry name" value="Spore Coat Polysaccharide Biosynthesis Protein SpsA, Chain A"/>
    <property type="match status" value="1"/>
</dbReference>
<accession>A0A2W7QJ50</accession>
<evidence type="ECO:0000313" key="6">
    <source>
        <dbReference type="Proteomes" id="UP000249538"/>
    </source>
</evidence>
<comment type="caution">
    <text evidence="5">The sequence shown here is derived from an EMBL/GenBank/DDBJ whole genome shotgun (WGS) entry which is preliminary data.</text>
</comment>
<dbReference type="CDD" id="cd04186">
    <property type="entry name" value="GT_2_like_c"/>
    <property type="match status" value="1"/>
</dbReference>
<evidence type="ECO:0000313" key="5">
    <source>
        <dbReference type="EMBL" id="PZX48363.1"/>
    </source>
</evidence>
<evidence type="ECO:0000259" key="4">
    <source>
        <dbReference type="Pfam" id="PF00535"/>
    </source>
</evidence>
<organism evidence="5 6">
    <name type="scientific">Cereibacter changlensis</name>
    <dbReference type="NCBI Taxonomy" id="402884"/>
    <lineage>
        <taxon>Bacteria</taxon>
        <taxon>Pseudomonadati</taxon>
        <taxon>Pseudomonadota</taxon>
        <taxon>Alphaproteobacteria</taxon>
        <taxon>Rhodobacterales</taxon>
        <taxon>Paracoccaceae</taxon>
        <taxon>Cereibacter</taxon>
    </lineage>
</organism>
<dbReference type="SUPFAM" id="SSF53448">
    <property type="entry name" value="Nucleotide-diphospho-sugar transferases"/>
    <property type="match status" value="1"/>
</dbReference>
<sequence length="314" mass="34917">MKSDVVIVNWNSGCQLQHCIDSIWAFGGRHVEKLIVVDNGSTDGSADFAIGDPNIDLVLLGENTGFASACNRGAARGSSSFVLFLNPDARLLEQTMSQIDGMTSDPSRVRVGVFGARLVHEDGSTQRSCARFPGAKNFVASSFGISRVLKLAGMHMHDWDHADTRLVDHVIGAFYLIRRELFERLGGFDERFFVYLEDLDLSLRVHNENYQVLYLADVVAFHKGGGVSERVKAHRLFYSLRSRIQYAFKHFSAVDAILVAASTLFVEPFSRLVLAISHGSLQEVIDLCRGYRMLLGWAISAVWSPRSVISDRML</sequence>
<gene>
    <name evidence="5" type="ORF">LX76_04310</name>
</gene>
<evidence type="ECO:0000256" key="3">
    <source>
        <dbReference type="ARBA" id="ARBA00022679"/>
    </source>
</evidence>
<feature type="domain" description="Glycosyltransferase 2-like" evidence="4">
    <location>
        <begin position="5"/>
        <end position="184"/>
    </location>
</feature>
<keyword evidence="2" id="KW-0328">Glycosyltransferase</keyword>
<dbReference type="AlphaFoldDB" id="A0A2W7QJ50"/>
<dbReference type="PANTHER" id="PTHR43179:SF12">
    <property type="entry name" value="GALACTOFURANOSYLTRANSFERASE GLFT2"/>
    <property type="match status" value="1"/>
</dbReference>
<evidence type="ECO:0000256" key="2">
    <source>
        <dbReference type="ARBA" id="ARBA00022676"/>
    </source>
</evidence>
<dbReference type="Pfam" id="PF00535">
    <property type="entry name" value="Glycos_transf_2"/>
    <property type="match status" value="1"/>
</dbReference>
<dbReference type="RefSeq" id="WP_111467558.1">
    <property type="nucleotide sequence ID" value="NZ_QKZS01000025.1"/>
</dbReference>
<dbReference type="GO" id="GO:0016757">
    <property type="term" value="F:glycosyltransferase activity"/>
    <property type="evidence" value="ECO:0007669"/>
    <property type="project" value="UniProtKB-KW"/>
</dbReference>
<protein>
    <recommendedName>
        <fullName evidence="4">Glycosyltransferase 2-like domain-containing protein</fullName>
    </recommendedName>
</protein>
<name>A0A2W7QJ50_9RHOB</name>
<dbReference type="PANTHER" id="PTHR43179">
    <property type="entry name" value="RHAMNOSYLTRANSFERASE WBBL"/>
    <property type="match status" value="1"/>
</dbReference>
<dbReference type="EMBL" id="QKZS01000025">
    <property type="protein sequence ID" value="PZX48363.1"/>
    <property type="molecule type" value="Genomic_DNA"/>
</dbReference>
<dbReference type="InterPro" id="IPR029044">
    <property type="entry name" value="Nucleotide-diphossugar_trans"/>
</dbReference>
<comment type="similarity">
    <text evidence="1">Belongs to the glycosyltransferase 2 family.</text>
</comment>
<keyword evidence="3" id="KW-0808">Transferase</keyword>
<proteinExistence type="inferred from homology"/>
<evidence type="ECO:0000256" key="1">
    <source>
        <dbReference type="ARBA" id="ARBA00006739"/>
    </source>
</evidence>
<reference evidence="5 6" key="1">
    <citation type="submission" date="2018-06" db="EMBL/GenBank/DDBJ databases">
        <title>Genomic Encyclopedia of Archaeal and Bacterial Type Strains, Phase II (KMG-II): from individual species to whole genera.</title>
        <authorList>
            <person name="Goeker M."/>
        </authorList>
    </citation>
    <scope>NUCLEOTIDE SEQUENCE [LARGE SCALE GENOMIC DNA]</scope>
    <source>
        <strain evidence="5 6">DSM 18774</strain>
    </source>
</reference>
<dbReference type="InterPro" id="IPR001173">
    <property type="entry name" value="Glyco_trans_2-like"/>
</dbReference>